<evidence type="ECO:0000256" key="2">
    <source>
        <dbReference type="ARBA" id="ARBA00004370"/>
    </source>
</evidence>
<dbReference type="SMART" id="SM00304">
    <property type="entry name" value="HAMP"/>
    <property type="match status" value="1"/>
</dbReference>
<keyword evidence="10" id="KW-0812">Transmembrane</keyword>
<evidence type="ECO:0000256" key="6">
    <source>
        <dbReference type="ARBA" id="ARBA00022741"/>
    </source>
</evidence>
<reference evidence="13 14" key="1">
    <citation type="submission" date="2024-04" db="EMBL/GenBank/DDBJ databases">
        <title>Novel species of the genus Ideonella isolated from streams.</title>
        <authorList>
            <person name="Lu H."/>
        </authorList>
    </citation>
    <scope>NUCLEOTIDE SEQUENCE [LARGE SCALE GENOMIC DNA]</scope>
    <source>
        <strain evidence="13 14">DXS22W</strain>
    </source>
</reference>
<keyword evidence="7" id="KW-0418">Kinase</keyword>
<keyword evidence="4" id="KW-0597">Phosphoprotein</keyword>
<sequence length="642" mass="68039">MTLRRTLLLALILLGLLPCIALSWLSFSRTREAMQAQIAESLAVQAGGLQADIDRMLFEHFENARVWSRSELMQDLRVGDVDKRVSHYLADLVDGYREQYVAMDCRDEAGRVLAATRPGAIGQLAPDAARLQPSLTAQLRSGPAQLLLAPVPVLAARRTLAVQTPVASAYPEAAPTAASAPVATAAAARVASAPALARLHLDVDVTPFERLLDGAAVGRRQIVVIDGEGRWVAASRGLRERALPSPEGQRAALARLLAAAPADQARTEVLPGTPWLDEPVILGVGRSRPGSALAHAGWTTLVLQPAGEALAPVRQMGQIFVGLLAVVLGGALAAATWMSGAIARPILALTQAARRWQAEGTPPDAGTRSSRITELGELGRAFDDMVRAVQRSRETLVRSAKLAMLGELAAVMAHEVRTPVGIVRSSAQLLQRDKGLSDDSRELLGLMQAETERLNRLVTTMLDTARPRAPSFQPCDVHALLQRCAQMQRVQPGQAGPAASADAPGGVPVRIRAEAADPVIEADAEQLIQALYNLMHNALQAVGPGGRVELSAQDDAATGMLVLACADDGPGIPPEIAERLFEPFVTRRGGGIGLGLAVVQQVVQAHGGQIRVGRSDWGGSLFECRLPRRQHGPDMAAGESQA</sequence>
<evidence type="ECO:0000259" key="12">
    <source>
        <dbReference type="PROSITE" id="PS50885"/>
    </source>
</evidence>
<feature type="domain" description="Histidine kinase" evidence="11">
    <location>
        <begin position="411"/>
        <end position="630"/>
    </location>
</feature>
<dbReference type="Proteomes" id="UP001365405">
    <property type="component" value="Unassembled WGS sequence"/>
</dbReference>
<dbReference type="RefSeq" id="WP_341408862.1">
    <property type="nucleotide sequence ID" value="NZ_JBBUTH010000001.1"/>
</dbReference>
<keyword evidence="10" id="KW-0472">Membrane</keyword>
<dbReference type="CDD" id="cd00082">
    <property type="entry name" value="HisKA"/>
    <property type="match status" value="1"/>
</dbReference>
<keyword evidence="10" id="KW-1133">Transmembrane helix</keyword>
<evidence type="ECO:0000256" key="7">
    <source>
        <dbReference type="ARBA" id="ARBA00022777"/>
    </source>
</evidence>
<dbReference type="CDD" id="cd06225">
    <property type="entry name" value="HAMP"/>
    <property type="match status" value="1"/>
</dbReference>
<evidence type="ECO:0000256" key="9">
    <source>
        <dbReference type="ARBA" id="ARBA00023012"/>
    </source>
</evidence>
<dbReference type="InterPro" id="IPR004358">
    <property type="entry name" value="Sig_transdc_His_kin-like_C"/>
</dbReference>
<evidence type="ECO:0000259" key="11">
    <source>
        <dbReference type="PROSITE" id="PS50109"/>
    </source>
</evidence>
<keyword evidence="8 13" id="KW-0067">ATP-binding</keyword>
<comment type="caution">
    <text evidence="13">The sequence shown here is derived from an EMBL/GenBank/DDBJ whole genome shotgun (WGS) entry which is preliminary data.</text>
</comment>
<protein>
    <recommendedName>
        <fullName evidence="3">histidine kinase</fullName>
        <ecNumber evidence="3">2.7.13.3</ecNumber>
    </recommendedName>
</protein>
<dbReference type="SUPFAM" id="SSF55874">
    <property type="entry name" value="ATPase domain of HSP90 chaperone/DNA topoisomerase II/histidine kinase"/>
    <property type="match status" value="1"/>
</dbReference>
<dbReference type="Pfam" id="PF00512">
    <property type="entry name" value="HisKA"/>
    <property type="match status" value="1"/>
</dbReference>
<dbReference type="PANTHER" id="PTHR43065">
    <property type="entry name" value="SENSOR HISTIDINE KINASE"/>
    <property type="match status" value="1"/>
</dbReference>
<dbReference type="GO" id="GO:0005524">
    <property type="term" value="F:ATP binding"/>
    <property type="evidence" value="ECO:0007669"/>
    <property type="project" value="UniProtKB-KW"/>
</dbReference>
<comment type="subcellular location">
    <subcellularLocation>
        <location evidence="2">Membrane</location>
    </subcellularLocation>
</comment>
<evidence type="ECO:0000256" key="1">
    <source>
        <dbReference type="ARBA" id="ARBA00000085"/>
    </source>
</evidence>
<dbReference type="CDD" id="cd00075">
    <property type="entry name" value="HATPase"/>
    <property type="match status" value="1"/>
</dbReference>
<dbReference type="Gene3D" id="6.10.340.10">
    <property type="match status" value="1"/>
</dbReference>
<dbReference type="InterPro" id="IPR003660">
    <property type="entry name" value="HAMP_dom"/>
</dbReference>
<evidence type="ECO:0000256" key="3">
    <source>
        <dbReference type="ARBA" id="ARBA00012438"/>
    </source>
</evidence>
<keyword evidence="6" id="KW-0547">Nucleotide-binding</keyword>
<dbReference type="Gene3D" id="1.10.287.130">
    <property type="match status" value="1"/>
</dbReference>
<evidence type="ECO:0000313" key="14">
    <source>
        <dbReference type="Proteomes" id="UP001365405"/>
    </source>
</evidence>
<dbReference type="InterPro" id="IPR036890">
    <property type="entry name" value="HATPase_C_sf"/>
</dbReference>
<dbReference type="EC" id="2.7.13.3" evidence="3"/>
<dbReference type="PRINTS" id="PR00344">
    <property type="entry name" value="BCTRLSENSOR"/>
</dbReference>
<dbReference type="PROSITE" id="PS50109">
    <property type="entry name" value="HIS_KIN"/>
    <property type="match status" value="1"/>
</dbReference>
<dbReference type="PROSITE" id="PS50885">
    <property type="entry name" value="HAMP"/>
    <property type="match status" value="1"/>
</dbReference>
<evidence type="ECO:0000256" key="10">
    <source>
        <dbReference type="SAM" id="Phobius"/>
    </source>
</evidence>
<keyword evidence="9" id="KW-0902">Two-component regulatory system</keyword>
<evidence type="ECO:0000256" key="5">
    <source>
        <dbReference type="ARBA" id="ARBA00022679"/>
    </source>
</evidence>
<gene>
    <name evidence="13" type="ORF">AACH10_02965</name>
</gene>
<evidence type="ECO:0000313" key="13">
    <source>
        <dbReference type="EMBL" id="MEK8049191.1"/>
    </source>
</evidence>
<name>A0ABU9CBY9_9BURK</name>
<dbReference type="EMBL" id="JBBUTH010000001">
    <property type="protein sequence ID" value="MEK8049191.1"/>
    <property type="molecule type" value="Genomic_DNA"/>
</dbReference>
<evidence type="ECO:0000256" key="8">
    <source>
        <dbReference type="ARBA" id="ARBA00022840"/>
    </source>
</evidence>
<proteinExistence type="predicted"/>
<dbReference type="PANTHER" id="PTHR43065:SF10">
    <property type="entry name" value="PEROXIDE STRESS-ACTIVATED HISTIDINE KINASE MAK3"/>
    <property type="match status" value="1"/>
</dbReference>
<organism evidence="13 14">
    <name type="scientific">Pseudaquabacterium inlustre</name>
    <dbReference type="NCBI Taxonomy" id="2984192"/>
    <lineage>
        <taxon>Bacteria</taxon>
        <taxon>Pseudomonadati</taxon>
        <taxon>Pseudomonadota</taxon>
        <taxon>Betaproteobacteria</taxon>
        <taxon>Burkholderiales</taxon>
        <taxon>Sphaerotilaceae</taxon>
        <taxon>Pseudaquabacterium</taxon>
    </lineage>
</organism>
<evidence type="ECO:0000256" key="4">
    <source>
        <dbReference type="ARBA" id="ARBA00022553"/>
    </source>
</evidence>
<feature type="domain" description="HAMP" evidence="12">
    <location>
        <begin position="340"/>
        <end position="394"/>
    </location>
</feature>
<keyword evidence="5" id="KW-0808">Transferase</keyword>
<dbReference type="InterPro" id="IPR036097">
    <property type="entry name" value="HisK_dim/P_sf"/>
</dbReference>
<dbReference type="Gene3D" id="3.30.565.10">
    <property type="entry name" value="Histidine kinase-like ATPase, C-terminal domain"/>
    <property type="match status" value="1"/>
</dbReference>
<dbReference type="InterPro" id="IPR003661">
    <property type="entry name" value="HisK_dim/P_dom"/>
</dbReference>
<dbReference type="SUPFAM" id="SSF47384">
    <property type="entry name" value="Homodimeric domain of signal transducing histidine kinase"/>
    <property type="match status" value="1"/>
</dbReference>
<dbReference type="InterPro" id="IPR005467">
    <property type="entry name" value="His_kinase_dom"/>
</dbReference>
<keyword evidence="14" id="KW-1185">Reference proteome</keyword>
<dbReference type="InterPro" id="IPR003594">
    <property type="entry name" value="HATPase_dom"/>
</dbReference>
<dbReference type="Pfam" id="PF02518">
    <property type="entry name" value="HATPase_c"/>
    <property type="match status" value="1"/>
</dbReference>
<comment type="catalytic activity">
    <reaction evidence="1">
        <text>ATP + protein L-histidine = ADP + protein N-phospho-L-histidine.</text>
        <dbReference type="EC" id="2.7.13.3"/>
    </reaction>
</comment>
<feature type="transmembrane region" description="Helical" evidence="10">
    <location>
        <begin position="319"/>
        <end position="347"/>
    </location>
</feature>
<dbReference type="SMART" id="SM00388">
    <property type="entry name" value="HisKA"/>
    <property type="match status" value="1"/>
</dbReference>
<dbReference type="SMART" id="SM00387">
    <property type="entry name" value="HATPase_c"/>
    <property type="match status" value="1"/>
</dbReference>
<accession>A0ABU9CBY9</accession>